<dbReference type="RefSeq" id="XP_019053256.1">
    <property type="nucleotide sequence ID" value="XM_019197711.1"/>
</dbReference>
<dbReference type="InterPro" id="IPR001611">
    <property type="entry name" value="Leu-rich_rpt"/>
</dbReference>
<dbReference type="FunFam" id="3.80.10.10:FF:000276">
    <property type="entry name" value="F-box/LRR-repeat protein 3"/>
    <property type="match status" value="1"/>
</dbReference>
<protein>
    <submittedName>
        <fullName evidence="3">F-box/LRR-repeat protein 3-like isoform X2</fullName>
    </submittedName>
</protein>
<dbReference type="CDD" id="cd22159">
    <property type="entry name" value="F-box_AtTIR1-like"/>
    <property type="match status" value="1"/>
</dbReference>
<dbReference type="Gene3D" id="3.80.10.10">
    <property type="entry name" value="Ribonuclease Inhibitor"/>
    <property type="match status" value="3"/>
</dbReference>
<feature type="domain" description="F-box/LRR-repeat protein 15-like leucin rich repeat" evidence="1">
    <location>
        <begin position="294"/>
        <end position="431"/>
    </location>
</feature>
<reference evidence="3" key="1">
    <citation type="submission" date="2025-08" db="UniProtKB">
        <authorList>
            <consortium name="RefSeq"/>
        </authorList>
    </citation>
    <scope>IDENTIFICATION</scope>
</reference>
<dbReference type="AlphaFoldDB" id="A0A1U8Q5E8"/>
<keyword evidence="2" id="KW-1185">Reference proteome</keyword>
<gene>
    <name evidence="3" type="primary">LOC104597246</name>
</gene>
<dbReference type="GeneID" id="104597246"/>
<dbReference type="InterPro" id="IPR006553">
    <property type="entry name" value="Leu-rich_rpt_Cys-con_subtyp"/>
</dbReference>
<dbReference type="Pfam" id="PF25372">
    <property type="entry name" value="DUF7885"/>
    <property type="match status" value="2"/>
</dbReference>
<dbReference type="FunFam" id="3.80.10.10:FF:001172">
    <property type="entry name" value="Os11g0108932 protein"/>
    <property type="match status" value="1"/>
</dbReference>
<dbReference type="SMART" id="SM00367">
    <property type="entry name" value="LRR_CC"/>
    <property type="match status" value="16"/>
</dbReference>
<dbReference type="InterPro" id="IPR057207">
    <property type="entry name" value="FBXL15_LRR"/>
</dbReference>
<dbReference type="InterPro" id="IPR032675">
    <property type="entry name" value="LRR_dom_sf"/>
</dbReference>
<dbReference type="PANTHER" id="PTHR13318:SF105">
    <property type="entry name" value="F-BOX_LRR-REPEAT PROTEIN 3"/>
    <property type="match status" value="1"/>
</dbReference>
<proteinExistence type="predicted"/>
<dbReference type="SUPFAM" id="SSF52047">
    <property type="entry name" value="RNI-like"/>
    <property type="match status" value="2"/>
</dbReference>
<accession>A0A1U8Q5E8</accession>
<evidence type="ECO:0000313" key="3">
    <source>
        <dbReference type="RefSeq" id="XP_019053256.1"/>
    </source>
</evidence>
<evidence type="ECO:0000313" key="2">
    <source>
        <dbReference type="Proteomes" id="UP000189703"/>
    </source>
</evidence>
<dbReference type="Pfam" id="PF13516">
    <property type="entry name" value="LRR_6"/>
    <property type="match status" value="1"/>
</dbReference>
<feature type="domain" description="F-box/LRR-repeat protein 15-like leucin rich repeat" evidence="1">
    <location>
        <begin position="486"/>
        <end position="573"/>
    </location>
</feature>
<evidence type="ECO:0000259" key="1">
    <source>
        <dbReference type="Pfam" id="PF25372"/>
    </source>
</evidence>
<organism evidence="2 3">
    <name type="scientific">Nelumbo nucifera</name>
    <name type="common">Sacred lotus</name>
    <dbReference type="NCBI Taxonomy" id="4432"/>
    <lineage>
        <taxon>Eukaryota</taxon>
        <taxon>Viridiplantae</taxon>
        <taxon>Streptophyta</taxon>
        <taxon>Embryophyta</taxon>
        <taxon>Tracheophyta</taxon>
        <taxon>Spermatophyta</taxon>
        <taxon>Magnoliopsida</taxon>
        <taxon>Proteales</taxon>
        <taxon>Nelumbonaceae</taxon>
        <taxon>Nelumbo</taxon>
    </lineage>
</organism>
<dbReference type="OrthoDB" id="550575at2759"/>
<name>A0A1U8Q5E8_NELNU</name>
<dbReference type="Proteomes" id="UP000189703">
    <property type="component" value="Unplaced"/>
</dbReference>
<dbReference type="PANTHER" id="PTHR13318">
    <property type="entry name" value="PARTNER OF PAIRED, ISOFORM B-RELATED"/>
    <property type="match status" value="1"/>
</dbReference>
<sequence>MKKPSFNPFDLLSEEILFTILDCLEENPLDKKSFSLVCKSFYLVESRHRKTLKPLRSELLTCTLNRYPCITHLDLSLCPRVNDNSLSVVSGLCKSPLRSIDLSRSKFFSHVGLTSLALNCSSLVEIDLSNGTELTDFAAKAIAKAKNLEKLSLARCKRISDLGIGCIAVGCRKLRVISLKWCLSVSDLGVGLLAVKCKEIRSLDLSYVPVLNISHCQNVGHVGLSSLINGAENLRQLVLAYGSPVTLSLAEAFQKFSKLHSIKLNGCMVTCDGLNAIGNCCIPLRELSLSKCSGVTDEGLSFLLSKHRELKKLDITCCRKITHVSIDSITTSCTSLVSLRMESCSLVPKEAFILIGQRCYLLEELDLTDNKIDNEGLKFISRCSELSSLKIGICLNITDEGLTNIGMFCPKLIELDLYRSTGITDIGIAAIARGCHQLKMINVAYCKDITDNSLRSLSKCSRLNTLEIRGCPCISSVGLSAIAVGCKQLTRLDIKKCHDIDDVGMLSLAHFSQNLTQINLSYCSVTDVGLLALASISCLHCINLLHLRGLTANGLAAALLACGGLRKVKLHLSFKPLLAKSFLEHIETRGCVLQWRDKAFQADIDSKAWKLELEDMP</sequence>